<comment type="caution">
    <text evidence="6">The sequence shown here is derived from an EMBL/GenBank/DDBJ whole genome shotgun (WGS) entry which is preliminary data.</text>
</comment>
<dbReference type="PROSITE" id="PS00018">
    <property type="entry name" value="EF_HAND_1"/>
    <property type="match status" value="1"/>
</dbReference>
<gene>
    <name evidence="6" type="ORF">RHSIM_Rhsim02G0046900</name>
</gene>
<dbReference type="AlphaFoldDB" id="A0A834LTI6"/>
<sequence>MEEMRRVAMAYYVKMSNYQQQMVRGFYRSIDTNGDGKVSIHEYLDFLTQNGYNRHVPPNLFKLLDKNNDGTLDFEECVTLFYMVTCHRLVICDGCRSYLWGLHFLCVECHSAGGRTFDLCCSCYRNNNFRHAHSTFLDNYALLRTKPRKVEIKEVVDAIKTGLEIGTNVADIADMAANGDCTIM</sequence>
<evidence type="ECO:0000256" key="3">
    <source>
        <dbReference type="ARBA" id="ARBA00022833"/>
    </source>
</evidence>
<feature type="domain" description="EF-hand" evidence="5">
    <location>
        <begin position="18"/>
        <end position="53"/>
    </location>
</feature>
<dbReference type="Pfam" id="PF13202">
    <property type="entry name" value="EF-hand_5"/>
    <property type="match status" value="2"/>
</dbReference>
<dbReference type="OrthoDB" id="8785703at2759"/>
<reference evidence="6" key="1">
    <citation type="submission" date="2019-11" db="EMBL/GenBank/DDBJ databases">
        <authorList>
            <person name="Liu Y."/>
            <person name="Hou J."/>
            <person name="Li T.-Q."/>
            <person name="Guan C.-H."/>
            <person name="Wu X."/>
            <person name="Wu H.-Z."/>
            <person name="Ling F."/>
            <person name="Zhang R."/>
            <person name="Shi X.-G."/>
            <person name="Ren J.-P."/>
            <person name="Chen E.-F."/>
            <person name="Sun J.-M."/>
        </authorList>
    </citation>
    <scope>NUCLEOTIDE SEQUENCE</scope>
    <source>
        <strain evidence="6">Adult_tree_wgs_1</strain>
        <tissue evidence="6">Leaves</tissue>
    </source>
</reference>
<dbReference type="EMBL" id="WJXA01000002">
    <property type="protein sequence ID" value="KAF7149877.1"/>
    <property type="molecule type" value="Genomic_DNA"/>
</dbReference>
<evidence type="ECO:0000313" key="6">
    <source>
        <dbReference type="EMBL" id="KAF7149877.1"/>
    </source>
</evidence>
<dbReference type="Gene3D" id="1.10.238.10">
    <property type="entry name" value="EF-hand"/>
    <property type="match status" value="1"/>
</dbReference>
<evidence type="ECO:0000256" key="1">
    <source>
        <dbReference type="ARBA" id="ARBA00022723"/>
    </source>
</evidence>
<keyword evidence="2" id="KW-0863">Zinc-finger</keyword>
<evidence type="ECO:0000313" key="7">
    <source>
        <dbReference type="Proteomes" id="UP000626092"/>
    </source>
</evidence>
<keyword evidence="3" id="KW-0862">Zinc</keyword>
<dbReference type="InterPro" id="IPR011992">
    <property type="entry name" value="EF-hand-dom_pair"/>
</dbReference>
<evidence type="ECO:0000259" key="5">
    <source>
        <dbReference type="PROSITE" id="PS50222"/>
    </source>
</evidence>
<dbReference type="Proteomes" id="UP000626092">
    <property type="component" value="Unassembled WGS sequence"/>
</dbReference>
<dbReference type="Gene3D" id="3.30.60.90">
    <property type="match status" value="1"/>
</dbReference>
<dbReference type="SMART" id="SM00054">
    <property type="entry name" value="EFh"/>
    <property type="match status" value="2"/>
</dbReference>
<evidence type="ECO:0000256" key="4">
    <source>
        <dbReference type="ARBA" id="ARBA00022837"/>
    </source>
</evidence>
<protein>
    <recommendedName>
        <fullName evidence="5">EF-hand domain-containing protein</fullName>
    </recommendedName>
</protein>
<dbReference type="SUPFAM" id="SSF57850">
    <property type="entry name" value="RING/U-box"/>
    <property type="match status" value="1"/>
</dbReference>
<feature type="domain" description="EF-hand" evidence="5">
    <location>
        <begin position="59"/>
        <end position="87"/>
    </location>
</feature>
<dbReference type="InterPro" id="IPR002048">
    <property type="entry name" value="EF_hand_dom"/>
</dbReference>
<dbReference type="InterPro" id="IPR043145">
    <property type="entry name" value="Znf_ZZ_sf"/>
</dbReference>
<dbReference type="PROSITE" id="PS00303">
    <property type="entry name" value="S100_CABP"/>
    <property type="match status" value="1"/>
</dbReference>
<dbReference type="InterPro" id="IPR001751">
    <property type="entry name" value="S100/CaBP7/8-like_CS"/>
</dbReference>
<dbReference type="InterPro" id="IPR018247">
    <property type="entry name" value="EF_Hand_1_Ca_BS"/>
</dbReference>
<dbReference type="PROSITE" id="PS50222">
    <property type="entry name" value="EF_HAND_2"/>
    <property type="match status" value="2"/>
</dbReference>
<accession>A0A834LTI6</accession>
<proteinExistence type="predicted"/>
<keyword evidence="1" id="KW-0479">Metal-binding</keyword>
<organism evidence="6 7">
    <name type="scientific">Rhododendron simsii</name>
    <name type="common">Sims's rhododendron</name>
    <dbReference type="NCBI Taxonomy" id="118357"/>
    <lineage>
        <taxon>Eukaryota</taxon>
        <taxon>Viridiplantae</taxon>
        <taxon>Streptophyta</taxon>
        <taxon>Embryophyta</taxon>
        <taxon>Tracheophyta</taxon>
        <taxon>Spermatophyta</taxon>
        <taxon>Magnoliopsida</taxon>
        <taxon>eudicotyledons</taxon>
        <taxon>Gunneridae</taxon>
        <taxon>Pentapetalae</taxon>
        <taxon>asterids</taxon>
        <taxon>Ericales</taxon>
        <taxon>Ericaceae</taxon>
        <taxon>Ericoideae</taxon>
        <taxon>Rhodoreae</taxon>
        <taxon>Rhododendron</taxon>
    </lineage>
</organism>
<keyword evidence="7" id="KW-1185">Reference proteome</keyword>
<dbReference type="GO" id="GO:0008270">
    <property type="term" value="F:zinc ion binding"/>
    <property type="evidence" value="ECO:0007669"/>
    <property type="project" value="UniProtKB-KW"/>
</dbReference>
<evidence type="ECO:0000256" key="2">
    <source>
        <dbReference type="ARBA" id="ARBA00022771"/>
    </source>
</evidence>
<dbReference type="GO" id="GO:0005509">
    <property type="term" value="F:calcium ion binding"/>
    <property type="evidence" value="ECO:0007669"/>
    <property type="project" value="InterPro"/>
</dbReference>
<name>A0A834LTI6_RHOSS</name>
<dbReference type="SUPFAM" id="SSF47473">
    <property type="entry name" value="EF-hand"/>
    <property type="match status" value="1"/>
</dbReference>
<keyword evidence="4" id="KW-0106">Calcium</keyword>